<reference evidence="1" key="2">
    <citation type="submission" date="2020-10" db="EMBL/GenBank/DDBJ databases">
        <authorList>
            <person name="Scholz U."/>
            <person name="Mascher M."/>
            <person name="Fiebig A."/>
        </authorList>
    </citation>
    <scope>NUCLEOTIDE SEQUENCE [LARGE SCALE GENOMIC DNA]</scope>
    <source>
        <strain evidence="1">cv. Morex</strain>
    </source>
</reference>
<proteinExistence type="predicted"/>
<sequence length="79" mass="9041">MRCLRIRRNTYAGSGLTFNDGEFKSLKLLVVDDGVIANITFETGTIPNLERIVWYKNIVITKSCANIFSIWFILVRSNL</sequence>
<evidence type="ECO:0000313" key="1">
    <source>
        <dbReference type="EnsemblPlants" id="HORVU.MOREX.r3.1HG0073410.1.CDS1"/>
    </source>
</evidence>
<reference evidence="1" key="3">
    <citation type="submission" date="2022-01" db="UniProtKB">
        <authorList>
            <consortium name="EnsemblPlants"/>
        </authorList>
    </citation>
    <scope>IDENTIFICATION</scope>
    <source>
        <strain evidence="1">subsp. vulgare</strain>
    </source>
</reference>
<protein>
    <submittedName>
        <fullName evidence="1">Uncharacterized protein</fullName>
    </submittedName>
</protein>
<dbReference type="EnsemblPlants" id="HORVU.MOREX.r3.1HG0073410.1">
    <property type="protein sequence ID" value="HORVU.MOREX.r3.1HG0073410.1.CDS1"/>
    <property type="gene ID" value="HORVU.MOREX.r3.1HG0073410"/>
</dbReference>
<organism evidence="1 2">
    <name type="scientific">Hordeum vulgare subsp. vulgare</name>
    <name type="common">Domesticated barley</name>
    <dbReference type="NCBI Taxonomy" id="112509"/>
    <lineage>
        <taxon>Eukaryota</taxon>
        <taxon>Viridiplantae</taxon>
        <taxon>Streptophyta</taxon>
        <taxon>Embryophyta</taxon>
        <taxon>Tracheophyta</taxon>
        <taxon>Spermatophyta</taxon>
        <taxon>Magnoliopsida</taxon>
        <taxon>Liliopsida</taxon>
        <taxon>Poales</taxon>
        <taxon>Poaceae</taxon>
        <taxon>BOP clade</taxon>
        <taxon>Pooideae</taxon>
        <taxon>Triticodae</taxon>
        <taxon>Triticeae</taxon>
        <taxon>Hordeinae</taxon>
        <taxon>Hordeum</taxon>
    </lineage>
</organism>
<name>A0A8I6X5F4_HORVV</name>
<reference evidence="2" key="1">
    <citation type="journal article" date="2012" name="Nature">
        <title>A physical, genetic and functional sequence assembly of the barley genome.</title>
        <authorList>
            <consortium name="The International Barley Genome Sequencing Consortium"/>
            <person name="Mayer K.F."/>
            <person name="Waugh R."/>
            <person name="Brown J.W."/>
            <person name="Schulman A."/>
            <person name="Langridge P."/>
            <person name="Platzer M."/>
            <person name="Fincher G.B."/>
            <person name="Muehlbauer G.J."/>
            <person name="Sato K."/>
            <person name="Close T.J."/>
            <person name="Wise R.P."/>
            <person name="Stein N."/>
        </authorList>
    </citation>
    <scope>NUCLEOTIDE SEQUENCE [LARGE SCALE GENOMIC DNA]</scope>
    <source>
        <strain evidence="2">cv. Morex</strain>
    </source>
</reference>
<dbReference type="Gramene" id="HORVU.MOREX.r3.1HG0073410.1">
    <property type="protein sequence ID" value="HORVU.MOREX.r3.1HG0073410.1.CDS1"/>
    <property type="gene ID" value="HORVU.MOREX.r3.1HG0073410"/>
</dbReference>
<dbReference type="Proteomes" id="UP000011116">
    <property type="component" value="Chromosome 1H"/>
</dbReference>
<accession>A0A8I6X5F4</accession>
<keyword evidence="2" id="KW-1185">Reference proteome</keyword>
<dbReference type="AlphaFoldDB" id="A0A8I6X5F4"/>
<evidence type="ECO:0000313" key="2">
    <source>
        <dbReference type="Proteomes" id="UP000011116"/>
    </source>
</evidence>
<dbReference type="Gramene" id="HORVU.MOREX.r2.1HG0059370.1">
    <property type="protein sequence ID" value="HORVU.MOREX.r2.1HG0059370.1.CDS.1"/>
    <property type="gene ID" value="HORVU.MOREX.r2.1HG0059370"/>
</dbReference>